<evidence type="ECO:0000313" key="2">
    <source>
        <dbReference type="Proteomes" id="UP001176941"/>
    </source>
</evidence>
<sequence>MALATPPHPSPPPALQDSPVYIHDLLYLEVSSGILSYYSTTSKAACQLQTKMSQYGSQTLPVFGRDFLPMTSLLSSVRKPALSLCPPSLSFISIYIDVNIY</sequence>
<evidence type="ECO:0000313" key="1">
    <source>
        <dbReference type="EMBL" id="CAI9171218.1"/>
    </source>
</evidence>
<dbReference type="EMBL" id="OX459966">
    <property type="protein sequence ID" value="CAI9171218.1"/>
    <property type="molecule type" value="Genomic_DNA"/>
</dbReference>
<keyword evidence="2" id="KW-1185">Reference proteome</keyword>
<protein>
    <submittedName>
        <fullName evidence="1">Uncharacterized protein</fullName>
    </submittedName>
</protein>
<organism evidence="1 2">
    <name type="scientific">Rangifer tarandus platyrhynchus</name>
    <name type="common">Svalbard reindeer</name>
    <dbReference type="NCBI Taxonomy" id="3082113"/>
    <lineage>
        <taxon>Eukaryota</taxon>
        <taxon>Metazoa</taxon>
        <taxon>Chordata</taxon>
        <taxon>Craniata</taxon>
        <taxon>Vertebrata</taxon>
        <taxon>Euteleostomi</taxon>
        <taxon>Mammalia</taxon>
        <taxon>Eutheria</taxon>
        <taxon>Laurasiatheria</taxon>
        <taxon>Artiodactyla</taxon>
        <taxon>Ruminantia</taxon>
        <taxon>Pecora</taxon>
        <taxon>Cervidae</taxon>
        <taxon>Odocoileinae</taxon>
        <taxon>Rangifer</taxon>
    </lineage>
</organism>
<accession>A0ABN8ZBF8</accession>
<name>A0ABN8ZBF8_RANTA</name>
<dbReference type="Proteomes" id="UP001176941">
    <property type="component" value="Chromosome 30"/>
</dbReference>
<proteinExistence type="predicted"/>
<reference evidence="1" key="1">
    <citation type="submission" date="2023-04" db="EMBL/GenBank/DDBJ databases">
        <authorList>
            <consortium name="ELIXIR-Norway"/>
        </authorList>
    </citation>
    <scope>NUCLEOTIDE SEQUENCE [LARGE SCALE GENOMIC DNA]</scope>
</reference>
<gene>
    <name evidence="1" type="ORF">MRATA1EN1_LOCUS20180</name>
</gene>